<proteinExistence type="predicted"/>
<dbReference type="Pfam" id="PF15070">
    <property type="entry name" value="GOLGA2L5"/>
    <property type="match status" value="1"/>
</dbReference>
<dbReference type="InParanoid" id="L9JBD2"/>
<dbReference type="GO" id="GO:0000137">
    <property type="term" value="C:Golgi cis cisterna"/>
    <property type="evidence" value="ECO:0007669"/>
    <property type="project" value="TreeGrafter"/>
</dbReference>
<dbReference type="Pfam" id="PF19046">
    <property type="entry name" value="GM130_C"/>
    <property type="match status" value="1"/>
</dbReference>
<evidence type="ECO:0000256" key="2">
    <source>
        <dbReference type="SAM" id="Coils"/>
    </source>
</evidence>
<keyword evidence="1 2" id="KW-0175">Coiled coil</keyword>
<dbReference type="Proteomes" id="UP000011518">
    <property type="component" value="Unassembled WGS sequence"/>
</dbReference>
<evidence type="ECO:0000313" key="6">
    <source>
        <dbReference type="Proteomes" id="UP000011518"/>
    </source>
</evidence>
<accession>L9JBD2</accession>
<dbReference type="PANTHER" id="PTHR10881:SF46">
    <property type="entry name" value="GOLGIN SUBFAMILY A MEMBER 2"/>
    <property type="match status" value="1"/>
</dbReference>
<dbReference type="GO" id="GO:0032580">
    <property type="term" value="C:Golgi cisterna membrane"/>
    <property type="evidence" value="ECO:0007669"/>
    <property type="project" value="TreeGrafter"/>
</dbReference>
<dbReference type="STRING" id="246437.L9JBD2"/>
<reference evidence="6" key="2">
    <citation type="journal article" date="2013" name="Nat. Commun.">
        <title>Genome of the Chinese tree shrew.</title>
        <authorList>
            <person name="Fan Y."/>
            <person name="Huang Z.Y."/>
            <person name="Cao C.C."/>
            <person name="Chen C.S."/>
            <person name="Chen Y.X."/>
            <person name="Fan D.D."/>
            <person name="He J."/>
            <person name="Hou H.L."/>
            <person name="Hu L."/>
            <person name="Hu X.T."/>
            <person name="Jiang X.T."/>
            <person name="Lai R."/>
            <person name="Lang Y.S."/>
            <person name="Liang B."/>
            <person name="Liao S.G."/>
            <person name="Mu D."/>
            <person name="Ma Y.Y."/>
            <person name="Niu Y.Y."/>
            <person name="Sun X.Q."/>
            <person name="Xia J.Q."/>
            <person name="Xiao J."/>
            <person name="Xiong Z.Q."/>
            <person name="Xu L."/>
            <person name="Yang L."/>
            <person name="Zhang Y."/>
            <person name="Zhao W."/>
            <person name="Zhao X.D."/>
            <person name="Zheng Y.T."/>
            <person name="Zhou J.M."/>
            <person name="Zhu Y.B."/>
            <person name="Zhang G.J."/>
            <person name="Wang J."/>
            <person name="Yao Y.G."/>
        </authorList>
    </citation>
    <scope>NUCLEOTIDE SEQUENCE [LARGE SCALE GENOMIC DNA]</scope>
</reference>
<evidence type="ECO:0000256" key="3">
    <source>
        <dbReference type="SAM" id="MobiDB-lite"/>
    </source>
</evidence>
<feature type="coiled-coil region" evidence="2">
    <location>
        <begin position="167"/>
        <end position="194"/>
    </location>
</feature>
<dbReference type="InterPro" id="IPR043976">
    <property type="entry name" value="GOLGA_cons_dom"/>
</dbReference>
<feature type="region of interest" description="Disordered" evidence="3">
    <location>
        <begin position="137"/>
        <end position="165"/>
    </location>
</feature>
<dbReference type="FunCoup" id="L9JBD2">
    <property type="interactions" value="1633"/>
</dbReference>
<dbReference type="InterPro" id="IPR024858">
    <property type="entry name" value="GOLGA"/>
</dbReference>
<gene>
    <name evidence="5" type="ORF">TREES_T100021909</name>
</gene>
<evidence type="ECO:0000259" key="4">
    <source>
        <dbReference type="Pfam" id="PF15070"/>
    </source>
</evidence>
<reference evidence="6" key="1">
    <citation type="submission" date="2012-07" db="EMBL/GenBank/DDBJ databases">
        <title>Genome of the Chinese tree shrew, a rising model animal genetically related to primates.</title>
        <authorList>
            <person name="Zhang G."/>
            <person name="Fan Y."/>
            <person name="Yao Y."/>
            <person name="Huang Z."/>
        </authorList>
    </citation>
    <scope>NUCLEOTIDE SEQUENCE [LARGE SCALE GENOMIC DNA]</scope>
</reference>
<dbReference type="PANTHER" id="PTHR10881">
    <property type="entry name" value="GOLGIN SUBFAMILY A MEMBER-RELATED"/>
    <property type="match status" value="1"/>
</dbReference>
<dbReference type="GO" id="GO:0007030">
    <property type="term" value="P:Golgi organization"/>
    <property type="evidence" value="ECO:0007669"/>
    <property type="project" value="TreeGrafter"/>
</dbReference>
<evidence type="ECO:0000256" key="1">
    <source>
        <dbReference type="ARBA" id="ARBA00023054"/>
    </source>
</evidence>
<organism evidence="5 6">
    <name type="scientific">Tupaia chinensis</name>
    <name type="common">Chinese tree shrew</name>
    <name type="synonym">Tupaia belangeri chinensis</name>
    <dbReference type="NCBI Taxonomy" id="246437"/>
    <lineage>
        <taxon>Eukaryota</taxon>
        <taxon>Metazoa</taxon>
        <taxon>Chordata</taxon>
        <taxon>Craniata</taxon>
        <taxon>Vertebrata</taxon>
        <taxon>Euteleostomi</taxon>
        <taxon>Mammalia</taxon>
        <taxon>Eutheria</taxon>
        <taxon>Euarchontoglires</taxon>
        <taxon>Scandentia</taxon>
        <taxon>Tupaiidae</taxon>
        <taxon>Tupaia</taxon>
    </lineage>
</organism>
<feature type="domain" description="Golgin subfamily A conserved" evidence="4">
    <location>
        <begin position="122"/>
        <end position="276"/>
    </location>
</feature>
<dbReference type="AlphaFoldDB" id="L9JBD2"/>
<dbReference type="eggNOG" id="KOG4725">
    <property type="taxonomic scope" value="Eukaryota"/>
</dbReference>
<keyword evidence="6" id="KW-1185">Reference proteome</keyword>
<protein>
    <submittedName>
        <fullName evidence="5">Golgin subfamily A member 2</fullName>
    </submittedName>
</protein>
<dbReference type="EMBL" id="KB321095">
    <property type="protein sequence ID" value="ELW47673.1"/>
    <property type="molecule type" value="Genomic_DNA"/>
</dbReference>
<name>L9JBD2_TUPCH</name>
<sequence length="371" mass="41289">MSEETRKKKLAAAKKKLREYQQKNCPGTLAAAKMKKKSKTGRTPKAITSGGCLSEDLRNSLFLSCMAAFSAARIQSFSSEDHLELGLEYLGLTLKTQFSPGGGQLDEEAPRFKLGLVEELESPEAMLEEHKCSCQQLAPRAAPSQEEPQREPLSSGTKSDYKCGESHQGLQEAMEKLKSRFLQVMEEKAALQERVDTLEHCCLLLSEETETIGAYIALYQRQSAVLKERYREKDEFIHQLVQDNEKLKVELLELQGQVLWLVDKQKERQGKFRSTTQSPAEELVPGLPMSQEFSTADQLGACRDVSLTDNIQPGQGKAGMGCTTGNTTTQPITQLPQEIQNPQELADIDSKPCLPFFYRAGGNNQVKILVV</sequence>
<dbReference type="GO" id="GO:0005801">
    <property type="term" value="C:cis-Golgi network"/>
    <property type="evidence" value="ECO:0007669"/>
    <property type="project" value="InterPro"/>
</dbReference>
<evidence type="ECO:0000313" key="5">
    <source>
        <dbReference type="EMBL" id="ELW47673.1"/>
    </source>
</evidence>
<dbReference type="InterPro" id="IPR043937">
    <property type="entry name" value="GOLGA_C"/>
</dbReference>